<dbReference type="RefSeq" id="WP_168036469.1">
    <property type="nucleotide sequence ID" value="NZ_JAATJH010000002.1"/>
</dbReference>
<dbReference type="GO" id="GO:0016853">
    <property type="term" value="F:isomerase activity"/>
    <property type="evidence" value="ECO:0007669"/>
    <property type="project" value="UniProtKB-KW"/>
</dbReference>
<keyword evidence="2" id="KW-0413">Isomerase</keyword>
<keyword evidence="1" id="KW-0732">Signal</keyword>
<dbReference type="NCBIfam" id="TIGR04183">
    <property type="entry name" value="Por_Secre_tail"/>
    <property type="match status" value="1"/>
</dbReference>
<evidence type="ECO:0000256" key="1">
    <source>
        <dbReference type="SAM" id="SignalP"/>
    </source>
</evidence>
<organism evidence="2 3">
    <name type="scientific">Neolewinella antarctica</name>
    <dbReference type="NCBI Taxonomy" id="442734"/>
    <lineage>
        <taxon>Bacteria</taxon>
        <taxon>Pseudomonadati</taxon>
        <taxon>Bacteroidota</taxon>
        <taxon>Saprospiria</taxon>
        <taxon>Saprospirales</taxon>
        <taxon>Lewinellaceae</taxon>
        <taxon>Neolewinella</taxon>
    </lineage>
</organism>
<dbReference type="EMBL" id="JAATJH010000002">
    <property type="protein sequence ID" value="NJC25680.1"/>
    <property type="molecule type" value="Genomic_DNA"/>
</dbReference>
<comment type="caution">
    <text evidence="2">The sequence shown here is derived from an EMBL/GenBank/DDBJ whole genome shotgun (WGS) entry which is preliminary data.</text>
</comment>
<dbReference type="Proteomes" id="UP000770785">
    <property type="component" value="Unassembled WGS sequence"/>
</dbReference>
<reference evidence="2 3" key="1">
    <citation type="submission" date="2020-03" db="EMBL/GenBank/DDBJ databases">
        <title>Genomic Encyclopedia of Type Strains, Phase IV (KMG-IV): sequencing the most valuable type-strain genomes for metagenomic binning, comparative biology and taxonomic classification.</title>
        <authorList>
            <person name="Goeker M."/>
        </authorList>
    </citation>
    <scope>NUCLEOTIDE SEQUENCE [LARGE SCALE GENOMIC DNA]</scope>
    <source>
        <strain evidence="2 3">DSM 105096</strain>
    </source>
</reference>
<feature type="signal peptide" evidence="1">
    <location>
        <begin position="1"/>
        <end position="23"/>
    </location>
</feature>
<gene>
    <name evidence="2" type="ORF">GGR27_001179</name>
</gene>
<sequence length="364" mass="38989">MKTLTRYLLIILLLNVCHSPLTAQYDGGSGDGHDAAPLAVSLNAYDATLLFSGGAGDGHDIQALATMLSAYDANLLFSGGNGDGHDMQALATMLSAYDASLLFSGGNGDGHDMQALATMLSAYDATLVFGGGNGDGHDMQSLATMLSAYDATLVFSGGNGDGHDVGTFNGALLPLTLISFEAVPHEKFVLLKWVTTEERDTDFFVVERTRDGQSFDPLSKTVLASGFSGPNEVLHYETRDEAPYSGTSFYRLRSVDFDGSFQLSQLRQVNYATPTKWDYTVFPNPNDGTSLNLDIKGELPNQQPLQYEVVDAAGRVLAQSVLNGGAGIHQLDLNEKFLPAGQYFIRVGNRLAGDRVKAIIVVPR</sequence>
<name>A0ABX0X8U0_9BACT</name>
<protein>
    <submittedName>
        <fullName evidence="2">Phosphoribosylformimino-5-aminoimidazole carboxamide ribonucleotide (ProFAR) isomerase</fullName>
    </submittedName>
</protein>
<dbReference type="InterPro" id="IPR026444">
    <property type="entry name" value="Secre_tail"/>
</dbReference>
<evidence type="ECO:0000313" key="2">
    <source>
        <dbReference type="EMBL" id="NJC25680.1"/>
    </source>
</evidence>
<feature type="chain" id="PRO_5046206973" evidence="1">
    <location>
        <begin position="24"/>
        <end position="364"/>
    </location>
</feature>
<evidence type="ECO:0000313" key="3">
    <source>
        <dbReference type="Proteomes" id="UP000770785"/>
    </source>
</evidence>
<accession>A0ABX0X8U0</accession>
<proteinExistence type="predicted"/>
<keyword evidence="3" id="KW-1185">Reference proteome</keyword>